<dbReference type="EMBL" id="GG662808">
    <property type="protein sequence ID" value="EAR89912.2"/>
    <property type="molecule type" value="Genomic_DNA"/>
</dbReference>
<evidence type="ECO:0000256" key="1">
    <source>
        <dbReference type="ARBA" id="ARBA00022441"/>
    </source>
</evidence>
<evidence type="ECO:0000256" key="6">
    <source>
        <dbReference type="PROSITE-ProRule" id="PRU00175"/>
    </source>
</evidence>
<dbReference type="InterPro" id="IPR000315">
    <property type="entry name" value="Znf_B-box"/>
</dbReference>
<evidence type="ECO:0000313" key="9">
    <source>
        <dbReference type="EMBL" id="EAR89912.2"/>
    </source>
</evidence>
<keyword evidence="10" id="KW-1185">Reference proteome</keyword>
<evidence type="ECO:0000313" key="10">
    <source>
        <dbReference type="Proteomes" id="UP000009168"/>
    </source>
</evidence>
<keyword evidence="5" id="KW-0862">Zinc</keyword>
<dbReference type="SUPFAM" id="SSF117281">
    <property type="entry name" value="Kelch motif"/>
    <property type="match status" value="1"/>
</dbReference>
<keyword evidence="2" id="KW-0479">Metal-binding</keyword>
<proteinExistence type="predicted"/>
<organism evidence="9 10">
    <name type="scientific">Tetrahymena thermophila (strain SB210)</name>
    <dbReference type="NCBI Taxonomy" id="312017"/>
    <lineage>
        <taxon>Eukaryota</taxon>
        <taxon>Sar</taxon>
        <taxon>Alveolata</taxon>
        <taxon>Ciliophora</taxon>
        <taxon>Intramacronucleata</taxon>
        <taxon>Oligohymenophorea</taxon>
        <taxon>Hymenostomatida</taxon>
        <taxon>Tetrahymenina</taxon>
        <taxon>Tetrahymenidae</taxon>
        <taxon>Tetrahymena</taxon>
    </lineage>
</organism>
<feature type="region of interest" description="Disordered" evidence="7">
    <location>
        <begin position="541"/>
        <end position="567"/>
    </location>
</feature>
<reference evidence="10" key="1">
    <citation type="journal article" date="2006" name="PLoS Biol.">
        <title>Macronuclear genome sequence of the ciliate Tetrahymena thermophila, a model eukaryote.</title>
        <authorList>
            <person name="Eisen J.A."/>
            <person name="Coyne R.S."/>
            <person name="Wu M."/>
            <person name="Wu D."/>
            <person name="Thiagarajan M."/>
            <person name="Wortman J.R."/>
            <person name="Badger J.H."/>
            <person name="Ren Q."/>
            <person name="Amedeo P."/>
            <person name="Jones K.M."/>
            <person name="Tallon L.J."/>
            <person name="Delcher A.L."/>
            <person name="Salzberg S.L."/>
            <person name="Silva J.C."/>
            <person name="Haas B.J."/>
            <person name="Majoros W.H."/>
            <person name="Farzad M."/>
            <person name="Carlton J.M."/>
            <person name="Smith R.K. Jr."/>
            <person name="Garg J."/>
            <person name="Pearlman R.E."/>
            <person name="Karrer K.M."/>
            <person name="Sun L."/>
            <person name="Manning G."/>
            <person name="Elde N.C."/>
            <person name="Turkewitz A.P."/>
            <person name="Asai D.J."/>
            <person name="Wilkes D.E."/>
            <person name="Wang Y."/>
            <person name="Cai H."/>
            <person name="Collins K."/>
            <person name="Stewart B.A."/>
            <person name="Lee S.R."/>
            <person name="Wilamowska K."/>
            <person name="Weinberg Z."/>
            <person name="Ruzzo W.L."/>
            <person name="Wloga D."/>
            <person name="Gaertig J."/>
            <person name="Frankel J."/>
            <person name="Tsao C.-C."/>
            <person name="Gorovsky M.A."/>
            <person name="Keeling P.J."/>
            <person name="Waller R.F."/>
            <person name="Patron N.J."/>
            <person name="Cherry J.M."/>
            <person name="Stover N.A."/>
            <person name="Krieger C.J."/>
            <person name="del Toro C."/>
            <person name="Ryder H.F."/>
            <person name="Williamson S.C."/>
            <person name="Barbeau R.A."/>
            <person name="Hamilton E.P."/>
            <person name="Orias E."/>
        </authorList>
    </citation>
    <scope>NUCLEOTIDE SEQUENCE [LARGE SCALE GENOMIC DNA]</scope>
    <source>
        <strain evidence="10">SB210</strain>
    </source>
</reference>
<dbReference type="SUPFAM" id="SSF57850">
    <property type="entry name" value="RING/U-box"/>
    <property type="match status" value="1"/>
</dbReference>
<evidence type="ECO:0000256" key="7">
    <source>
        <dbReference type="SAM" id="MobiDB-lite"/>
    </source>
</evidence>
<dbReference type="Proteomes" id="UP000009168">
    <property type="component" value="Unassembled WGS sequence"/>
</dbReference>
<feature type="compositionally biased region" description="Low complexity" evidence="7">
    <location>
        <begin position="555"/>
        <end position="567"/>
    </location>
</feature>
<dbReference type="InterPro" id="IPR013083">
    <property type="entry name" value="Znf_RING/FYVE/PHD"/>
</dbReference>
<keyword evidence="1" id="KW-0880">Kelch repeat</keyword>
<dbReference type="PROSITE" id="PS50089">
    <property type="entry name" value="ZF_RING_2"/>
    <property type="match status" value="1"/>
</dbReference>
<dbReference type="Gene3D" id="3.30.40.10">
    <property type="entry name" value="Zinc/RING finger domain, C3HC4 (zinc finger)"/>
    <property type="match status" value="1"/>
</dbReference>
<dbReference type="PANTHER" id="PTHR45632:SF3">
    <property type="entry name" value="KELCH-LIKE PROTEIN 32"/>
    <property type="match status" value="1"/>
</dbReference>
<protein>
    <submittedName>
        <fullName evidence="9">Kelch motif protein</fullName>
    </submittedName>
</protein>
<dbReference type="STRING" id="312017.I7M0N1"/>
<feature type="compositionally biased region" description="Polar residues" evidence="7">
    <location>
        <begin position="541"/>
        <end position="554"/>
    </location>
</feature>
<dbReference type="KEGG" id="tet:TTHERM_00560030"/>
<dbReference type="AlphaFoldDB" id="I7M0N1"/>
<evidence type="ECO:0000256" key="2">
    <source>
        <dbReference type="ARBA" id="ARBA00022723"/>
    </source>
</evidence>
<evidence type="ECO:0000256" key="4">
    <source>
        <dbReference type="ARBA" id="ARBA00022771"/>
    </source>
</evidence>
<name>I7M0N1_TETTS</name>
<feature type="domain" description="RING-type" evidence="8">
    <location>
        <begin position="3"/>
        <end position="49"/>
    </location>
</feature>
<dbReference type="GO" id="GO:0008270">
    <property type="term" value="F:zinc ion binding"/>
    <property type="evidence" value="ECO:0007669"/>
    <property type="project" value="UniProtKB-KW"/>
</dbReference>
<dbReference type="Pfam" id="PF24681">
    <property type="entry name" value="Kelch_KLHDC2_KLHL20_DRC7"/>
    <property type="match status" value="1"/>
</dbReference>
<dbReference type="CDD" id="cd19769">
    <property type="entry name" value="Bbox2_TRIM16-like"/>
    <property type="match status" value="1"/>
</dbReference>
<dbReference type="InParanoid" id="I7M0N1"/>
<dbReference type="PANTHER" id="PTHR45632">
    <property type="entry name" value="LD33804P"/>
    <property type="match status" value="1"/>
</dbReference>
<dbReference type="OrthoDB" id="191037at2759"/>
<gene>
    <name evidence="9" type="ORF">TTHERM_00560030</name>
</gene>
<dbReference type="SMART" id="SM00612">
    <property type="entry name" value="Kelch"/>
    <property type="match status" value="5"/>
</dbReference>
<dbReference type="InterPro" id="IPR001841">
    <property type="entry name" value="Znf_RING"/>
</dbReference>
<dbReference type="PROSITE" id="PS00518">
    <property type="entry name" value="ZF_RING_1"/>
    <property type="match status" value="1"/>
</dbReference>
<accession>I7M0N1</accession>
<dbReference type="RefSeq" id="XP_001010157.2">
    <property type="nucleotide sequence ID" value="XM_001010157.3"/>
</dbReference>
<evidence type="ECO:0000256" key="3">
    <source>
        <dbReference type="ARBA" id="ARBA00022737"/>
    </source>
</evidence>
<dbReference type="eggNOG" id="KOG4441">
    <property type="taxonomic scope" value="Eukaryota"/>
</dbReference>
<dbReference type="InterPro" id="IPR017907">
    <property type="entry name" value="Znf_RING_CS"/>
</dbReference>
<keyword evidence="4 6" id="KW-0863">Zinc-finger</keyword>
<sequence length="1081" mass="123641">MECVNCNEGFNMINRIPRLLTNCGHSICETCLMQFWNHQEYVYICKACQTSNKAETLSLFPKNLAILSLTQFNTSVNNQNFYKSANANNFASQDQFQRDFSTQSIHSVNLSHNQSLQQFYQPNQSINQVLHHPIQNSQNIGRFSLNNLTNGVINNGSTPNSNGQLKSVQVQLIAENISDLKRDNSNSNLINQNTCSSHFKQFEAFCLQDKQFLCIQCIIDANSTHKNHKIETIEKAVQMEVQELLNFQMFIENKKKENVENLQKIESIKQEILVQEQKYAGIIVQFYNQIFQLIKERQQTYLDKLQSEKQLKLQSLDDLRQNIIDFIQKINDYTTAKQKFDDQSSSFPQKQYLVKVKEIHALKANISQGVDQLETFKKNSKFLNSQQTCLGFEFNRQQEIQAINKIIDQNQTQQEASTPNNSKGLTISLSKERILQNQSNSSGSSNGKKKNNQQSNSGQINLSNSSSSNLQKKGFYNNVSIKNQKSHMNESYNNTSLQHEISLNIQEKEKDNITLQLQQPQQRKHSKTLQATTLNQLIQPSTASNQNNFNPYLINNNTSTQNSQPQNNQIDFSKYKIEITNIKMVNRQASQPKKQSQAVDIPMFKKENINTLNIITNQQNDKQAKETLYLENRSNKNLLSSKNSSTNHSTKNVNTLKYKSLRSQNPYNIQTTASTLSNTQVNERGNSSSSIDKMKVLRGSTTETVKNAARHTTSVTNQFVSKPTPLTNITTDGYSTNIYNEKDLQTNRTIDSNKNIDFDSERNIIDTVKIDFSSLASQKRQFILTIGGFTEKQQHSLCMEKLDLQNTQWEPFITQNNFKSRVKFGSIIYKQKKVIIFGGKQEGKRLDTFEEIDTQTKEAKIFPGIRLSKPKSGFAFTQISDEEIIVIGGNDGQNILSDAEIYNLNTKQVRKLQPLSFARDELAVALSNDKKYIYAFGGYSQSLKNSLNVVEKYDIQKNKWETVKPMNQCRRSLQVVTLPDGFYILGGFDGQNYLSSVEKYDDANDQWIQVQNMLMPRATFSALKSPDNMGIIVLGGFNNQPIQLCEKYSIFKGAWEPFPSLNQKRFMHSSIIFGNNSSMYY</sequence>
<dbReference type="Gene3D" id="3.30.160.60">
    <property type="entry name" value="Classic Zinc Finger"/>
    <property type="match status" value="1"/>
</dbReference>
<dbReference type="GeneID" id="7834871"/>
<dbReference type="InterPro" id="IPR015915">
    <property type="entry name" value="Kelch-typ_b-propeller"/>
</dbReference>
<feature type="region of interest" description="Disordered" evidence="7">
    <location>
        <begin position="436"/>
        <end position="472"/>
    </location>
</feature>
<evidence type="ECO:0000259" key="8">
    <source>
        <dbReference type="PROSITE" id="PS50089"/>
    </source>
</evidence>
<dbReference type="InterPro" id="IPR006652">
    <property type="entry name" value="Kelch_1"/>
</dbReference>
<dbReference type="Pfam" id="PF00643">
    <property type="entry name" value="zf-B_box"/>
    <property type="match status" value="1"/>
</dbReference>
<dbReference type="Gene3D" id="2.120.10.80">
    <property type="entry name" value="Kelch-type beta propeller"/>
    <property type="match status" value="1"/>
</dbReference>
<keyword evidence="3" id="KW-0677">Repeat</keyword>
<evidence type="ECO:0000256" key="5">
    <source>
        <dbReference type="ARBA" id="ARBA00022833"/>
    </source>
</evidence>
<dbReference type="SUPFAM" id="SSF57845">
    <property type="entry name" value="B-box zinc-binding domain"/>
    <property type="match status" value="1"/>
</dbReference>